<dbReference type="RefSeq" id="WP_011415377.1">
    <property type="nucleotide sequence ID" value="NC_007722.1"/>
</dbReference>
<dbReference type="AlphaFoldDB" id="Q2N6Y6"/>
<organism evidence="2 3">
    <name type="scientific">Erythrobacter litoralis (strain HTCC2594)</name>
    <dbReference type="NCBI Taxonomy" id="314225"/>
    <lineage>
        <taxon>Bacteria</taxon>
        <taxon>Pseudomonadati</taxon>
        <taxon>Pseudomonadota</taxon>
        <taxon>Alphaproteobacteria</taxon>
        <taxon>Sphingomonadales</taxon>
        <taxon>Erythrobacteraceae</taxon>
        <taxon>Erythrobacter/Porphyrobacter group</taxon>
        <taxon>Erythrobacter</taxon>
    </lineage>
</organism>
<evidence type="ECO:0000256" key="1">
    <source>
        <dbReference type="ARBA" id="ARBA00006484"/>
    </source>
</evidence>
<name>Q2N6Y6_ERYLH</name>
<dbReference type="STRING" id="314225.ELI_12315"/>
<dbReference type="eggNOG" id="COG1028">
    <property type="taxonomic scope" value="Bacteria"/>
</dbReference>
<dbReference type="KEGG" id="eli:ELI_12315"/>
<evidence type="ECO:0000313" key="2">
    <source>
        <dbReference type="EMBL" id="ABC64555.1"/>
    </source>
</evidence>
<dbReference type="Gene3D" id="3.40.50.720">
    <property type="entry name" value="NAD(P)-binding Rossmann-like Domain"/>
    <property type="match status" value="1"/>
</dbReference>
<dbReference type="HOGENOM" id="CLU_010194_1_1_5"/>
<dbReference type="PANTHER" id="PTHR42760">
    <property type="entry name" value="SHORT-CHAIN DEHYDROGENASES/REDUCTASES FAMILY MEMBER"/>
    <property type="match status" value="1"/>
</dbReference>
<dbReference type="FunFam" id="3.40.50.720:FF:000084">
    <property type="entry name" value="Short-chain dehydrogenase reductase"/>
    <property type="match status" value="1"/>
</dbReference>
<dbReference type="GO" id="GO:0016616">
    <property type="term" value="F:oxidoreductase activity, acting on the CH-OH group of donors, NAD or NADP as acceptor"/>
    <property type="evidence" value="ECO:0007669"/>
    <property type="project" value="TreeGrafter"/>
</dbReference>
<comment type="similarity">
    <text evidence="1">Belongs to the short-chain dehydrogenases/reductases (SDR) family.</text>
</comment>
<gene>
    <name evidence="2" type="ordered locus">ELI_12315</name>
</gene>
<dbReference type="EMBL" id="CP000157">
    <property type="protein sequence ID" value="ABC64555.1"/>
    <property type="molecule type" value="Genomic_DNA"/>
</dbReference>
<dbReference type="PANTHER" id="PTHR42760:SF132">
    <property type="entry name" value="SHORT-CHAIN DEHYDROGENASE_REDUCTASE FAMILY PROTEIN"/>
    <property type="match status" value="1"/>
</dbReference>
<keyword evidence="3" id="KW-1185">Reference proteome</keyword>
<dbReference type="Proteomes" id="UP000008808">
    <property type="component" value="Chromosome"/>
</dbReference>
<dbReference type="InterPro" id="IPR002347">
    <property type="entry name" value="SDR_fam"/>
</dbReference>
<dbReference type="InterPro" id="IPR020904">
    <property type="entry name" value="Sc_DH/Rdtase_CS"/>
</dbReference>
<dbReference type="OrthoDB" id="286404at2"/>
<reference evidence="3" key="1">
    <citation type="journal article" date="2009" name="J. Bacteriol.">
        <title>Complete genome sequence of Erythrobacter litoralis HTCC2594.</title>
        <authorList>
            <person name="Oh H.M."/>
            <person name="Giovannoni S.J."/>
            <person name="Ferriera S."/>
            <person name="Johnson J."/>
            <person name="Cho J.C."/>
        </authorList>
    </citation>
    <scope>NUCLEOTIDE SEQUENCE [LARGE SCALE GENOMIC DNA]</scope>
    <source>
        <strain evidence="3">HTCC2594</strain>
    </source>
</reference>
<dbReference type="PRINTS" id="PR00081">
    <property type="entry name" value="GDHRDH"/>
</dbReference>
<dbReference type="Pfam" id="PF13561">
    <property type="entry name" value="adh_short_C2"/>
    <property type="match status" value="1"/>
</dbReference>
<dbReference type="PROSITE" id="PS00061">
    <property type="entry name" value="ADH_SHORT"/>
    <property type="match status" value="1"/>
</dbReference>
<dbReference type="SUPFAM" id="SSF51735">
    <property type="entry name" value="NAD(P)-binding Rossmann-fold domains"/>
    <property type="match status" value="1"/>
</dbReference>
<evidence type="ECO:0000313" key="3">
    <source>
        <dbReference type="Proteomes" id="UP000008808"/>
    </source>
</evidence>
<sequence>MSDPLDFTGKRVLIVGGSSGIGNGMAQAFHGRGAEVHVWGTRPGAADYADEDGSDLTGLHYTQVDVSDPSQIENAPDYDSLDVLVCCQGAVEYRRAEFEREGWDRVLAVNLSSIMDCARKYRTALAEAKGSLIAVSSTAAFHATVGNPAYGASKAGAVALVRNLAAAFAEEGIRVNGIAPGFVATKMTKVTTDHPKRLEGALAKIPLHRMGEPSELAGAALFLASPLSSYILGQTIVVDGGLTLS</sequence>
<protein>
    <submittedName>
        <fullName evidence="2">Oxidoreductase</fullName>
    </submittedName>
</protein>
<proteinExistence type="inferred from homology"/>
<accession>Q2N6Y6</accession>
<dbReference type="InterPro" id="IPR036291">
    <property type="entry name" value="NAD(P)-bd_dom_sf"/>
</dbReference>